<dbReference type="AlphaFoldDB" id="A0ABC8UPH1"/>
<dbReference type="SMART" id="SM00774">
    <property type="entry name" value="WRKY"/>
    <property type="match status" value="1"/>
</dbReference>
<dbReference type="InterPro" id="IPR044810">
    <property type="entry name" value="WRKY_plant"/>
</dbReference>
<dbReference type="Gene3D" id="2.20.25.80">
    <property type="entry name" value="WRKY domain"/>
    <property type="match status" value="1"/>
</dbReference>
<protein>
    <recommendedName>
        <fullName evidence="6">WRKY domain-containing protein</fullName>
    </recommendedName>
</protein>
<accession>A0ABC8UPH1</accession>
<feature type="domain" description="WRKY" evidence="6">
    <location>
        <begin position="148"/>
        <end position="214"/>
    </location>
</feature>
<evidence type="ECO:0000313" key="8">
    <source>
        <dbReference type="Proteomes" id="UP001642360"/>
    </source>
</evidence>
<keyword evidence="5" id="KW-0539">Nucleus</keyword>
<dbReference type="InterPro" id="IPR003657">
    <property type="entry name" value="WRKY_dom"/>
</dbReference>
<comment type="caution">
    <text evidence="7">The sequence shown here is derived from an EMBL/GenBank/DDBJ whole genome shotgun (WGS) entry which is preliminary data.</text>
</comment>
<keyword evidence="4" id="KW-0804">Transcription</keyword>
<dbReference type="GO" id="GO:0050832">
    <property type="term" value="P:defense response to fungus"/>
    <property type="evidence" value="ECO:0007669"/>
    <property type="project" value="UniProtKB-ARBA"/>
</dbReference>
<evidence type="ECO:0000313" key="7">
    <source>
        <dbReference type="EMBL" id="CAK9182877.1"/>
    </source>
</evidence>
<keyword evidence="3" id="KW-0238">DNA-binding</keyword>
<name>A0ABC8UPH1_9AQUA</name>
<dbReference type="InterPro" id="IPR036576">
    <property type="entry name" value="WRKY_dom_sf"/>
</dbReference>
<dbReference type="FunFam" id="2.20.25.80:FF:000008">
    <property type="entry name" value="WRKY transcription factor 40"/>
    <property type="match status" value="1"/>
</dbReference>
<gene>
    <name evidence="7" type="ORF">ILEXP_LOCUS53102</name>
</gene>
<dbReference type="PROSITE" id="PS50811">
    <property type="entry name" value="WRKY"/>
    <property type="match status" value="1"/>
</dbReference>
<sequence length="301" mass="33506">MDSTFVDTSLTIDLNVNPSQHSDEIAKRQSFQSDFVNESKPSVKEEQPDVLMEELNRMRMENKQLTKMLLIVWEKYSSLQSHVLELTPKASEDVCSESRKRKAEGEDCGNVLGTNANIYSNSDGGLFKRAREIKTSVKRFYVRADPSDASLVVKDGYQWRKYGQKVTKDNPSPRAYYRCSFSPSCSVKRKVQRSAEDPTVLVATYEGVHNHLQPSRADASLGLIQGVIPATATGSVPTIDSRENRSCGDARKLVPEIEVPAVNPFLVEQMVSSLTRNSSFTAALAAAISGRILDYDLMETL</sequence>
<dbReference type="PANTHER" id="PTHR31429:SF76">
    <property type="entry name" value="WRKY FAMILY TRANSCRIPTION FACTOR-RELATED"/>
    <property type="match status" value="1"/>
</dbReference>
<reference evidence="7 8" key="1">
    <citation type="submission" date="2024-02" db="EMBL/GenBank/DDBJ databases">
        <authorList>
            <person name="Vignale AGUSTIN F."/>
            <person name="Sosa J E."/>
            <person name="Modenutti C."/>
        </authorList>
    </citation>
    <scope>NUCLEOTIDE SEQUENCE [LARGE SCALE GENOMIC DNA]</scope>
</reference>
<organism evidence="7 8">
    <name type="scientific">Ilex paraguariensis</name>
    <name type="common">yerba mate</name>
    <dbReference type="NCBI Taxonomy" id="185542"/>
    <lineage>
        <taxon>Eukaryota</taxon>
        <taxon>Viridiplantae</taxon>
        <taxon>Streptophyta</taxon>
        <taxon>Embryophyta</taxon>
        <taxon>Tracheophyta</taxon>
        <taxon>Spermatophyta</taxon>
        <taxon>Magnoliopsida</taxon>
        <taxon>eudicotyledons</taxon>
        <taxon>Gunneridae</taxon>
        <taxon>Pentapetalae</taxon>
        <taxon>asterids</taxon>
        <taxon>campanulids</taxon>
        <taxon>Aquifoliales</taxon>
        <taxon>Aquifoliaceae</taxon>
        <taxon>Ilex</taxon>
    </lineage>
</organism>
<proteinExistence type="predicted"/>
<dbReference type="GO" id="GO:0042742">
    <property type="term" value="P:defense response to bacterium"/>
    <property type="evidence" value="ECO:0007669"/>
    <property type="project" value="UniProtKB-ARBA"/>
</dbReference>
<evidence type="ECO:0000259" key="6">
    <source>
        <dbReference type="PROSITE" id="PS50811"/>
    </source>
</evidence>
<dbReference type="GO" id="GO:0002237">
    <property type="term" value="P:response to molecule of bacterial origin"/>
    <property type="evidence" value="ECO:0007669"/>
    <property type="project" value="UniProtKB-ARBA"/>
</dbReference>
<dbReference type="SUPFAM" id="SSF118290">
    <property type="entry name" value="WRKY DNA-binding domain"/>
    <property type="match status" value="1"/>
</dbReference>
<dbReference type="GO" id="GO:0031347">
    <property type="term" value="P:regulation of defense response"/>
    <property type="evidence" value="ECO:0007669"/>
    <property type="project" value="UniProtKB-ARBA"/>
</dbReference>
<comment type="subcellular location">
    <subcellularLocation>
        <location evidence="1">Nucleus</location>
    </subcellularLocation>
</comment>
<evidence type="ECO:0000256" key="2">
    <source>
        <dbReference type="ARBA" id="ARBA00023015"/>
    </source>
</evidence>
<evidence type="ECO:0000256" key="3">
    <source>
        <dbReference type="ARBA" id="ARBA00023125"/>
    </source>
</evidence>
<dbReference type="GO" id="GO:0009751">
    <property type="term" value="P:response to salicylic acid"/>
    <property type="evidence" value="ECO:0007669"/>
    <property type="project" value="UniProtKB-ARBA"/>
</dbReference>
<dbReference type="PANTHER" id="PTHR31429">
    <property type="entry name" value="WRKY TRANSCRIPTION FACTOR 36-RELATED"/>
    <property type="match status" value="1"/>
</dbReference>
<keyword evidence="2" id="KW-0805">Transcription regulation</keyword>
<evidence type="ECO:0000256" key="1">
    <source>
        <dbReference type="ARBA" id="ARBA00004123"/>
    </source>
</evidence>
<dbReference type="GO" id="GO:0003677">
    <property type="term" value="F:DNA binding"/>
    <property type="evidence" value="ECO:0007669"/>
    <property type="project" value="UniProtKB-KW"/>
</dbReference>
<keyword evidence="8" id="KW-1185">Reference proteome</keyword>
<dbReference type="EMBL" id="CAUOFW020008469">
    <property type="protein sequence ID" value="CAK9182877.1"/>
    <property type="molecule type" value="Genomic_DNA"/>
</dbReference>
<dbReference type="GO" id="GO:0005634">
    <property type="term" value="C:nucleus"/>
    <property type="evidence" value="ECO:0007669"/>
    <property type="project" value="UniProtKB-SubCell"/>
</dbReference>
<dbReference type="Pfam" id="PF03106">
    <property type="entry name" value="WRKY"/>
    <property type="match status" value="1"/>
</dbReference>
<evidence type="ECO:0000256" key="5">
    <source>
        <dbReference type="ARBA" id="ARBA00023242"/>
    </source>
</evidence>
<dbReference type="Proteomes" id="UP001642360">
    <property type="component" value="Unassembled WGS sequence"/>
</dbReference>
<evidence type="ECO:0000256" key="4">
    <source>
        <dbReference type="ARBA" id="ARBA00023163"/>
    </source>
</evidence>